<dbReference type="AlphaFoldDB" id="A0A4Z1J9J9"/>
<protein>
    <submittedName>
        <fullName evidence="1">Uncharacterized protein</fullName>
    </submittedName>
</protein>
<name>A0A4Z1J9J9_9HELO</name>
<dbReference type="Proteomes" id="UP000297452">
    <property type="component" value="Unassembled WGS sequence"/>
</dbReference>
<proteinExistence type="predicted"/>
<dbReference type="OrthoDB" id="10474066at2759"/>
<evidence type="ECO:0000313" key="1">
    <source>
        <dbReference type="EMBL" id="TGO68210.1"/>
    </source>
</evidence>
<gene>
    <name evidence="1" type="ORF">BOTNAR_0028g00230</name>
</gene>
<keyword evidence="2" id="KW-1185">Reference proteome</keyword>
<dbReference type="EMBL" id="PQXJ01000028">
    <property type="protein sequence ID" value="TGO68210.1"/>
    <property type="molecule type" value="Genomic_DNA"/>
</dbReference>
<reference evidence="1 2" key="1">
    <citation type="submission" date="2017-12" db="EMBL/GenBank/DDBJ databases">
        <title>Comparative genomics of Botrytis spp.</title>
        <authorList>
            <person name="Valero-Jimenez C.A."/>
            <person name="Tapia P."/>
            <person name="Veloso J."/>
            <person name="Silva-Moreno E."/>
            <person name="Staats M."/>
            <person name="Valdes J.H."/>
            <person name="Van Kan J.A.L."/>
        </authorList>
    </citation>
    <scope>NUCLEOTIDE SEQUENCE [LARGE SCALE GENOMIC DNA]</scope>
    <source>
        <strain evidence="1 2">MUCL2120</strain>
    </source>
</reference>
<sequence>MAPPNTTATKSGYCDALDSVSGASTPSRMSARIARLRICLAVWKREYRFCFSASTCMLMHDFFALEMRYSDGGKPGEVEDLACVSGLTDELDFEGEVALTGDVGGHGSGVEGLTDVLHVEMVEAVIRACEMSEESLRNAWSGSRRVETGMMERILAGWRNLSPSCW</sequence>
<evidence type="ECO:0000313" key="2">
    <source>
        <dbReference type="Proteomes" id="UP000297452"/>
    </source>
</evidence>
<accession>A0A4Z1J9J9</accession>
<comment type="caution">
    <text evidence="1">The sequence shown here is derived from an EMBL/GenBank/DDBJ whole genome shotgun (WGS) entry which is preliminary data.</text>
</comment>
<organism evidence="1 2">
    <name type="scientific">Botryotinia narcissicola</name>
    <dbReference type="NCBI Taxonomy" id="278944"/>
    <lineage>
        <taxon>Eukaryota</taxon>
        <taxon>Fungi</taxon>
        <taxon>Dikarya</taxon>
        <taxon>Ascomycota</taxon>
        <taxon>Pezizomycotina</taxon>
        <taxon>Leotiomycetes</taxon>
        <taxon>Helotiales</taxon>
        <taxon>Sclerotiniaceae</taxon>
        <taxon>Botryotinia</taxon>
    </lineage>
</organism>